<dbReference type="AlphaFoldDB" id="A0A7Z7LF17"/>
<protein>
    <submittedName>
        <fullName evidence="1">Uncharacterized protein</fullName>
    </submittedName>
</protein>
<sequence length="54" mass="6086">MMAVESPELTGRLEVTGVQSAGGKIWDRNRSREIISTKYRPFMLWSSQPGRCAT</sequence>
<name>A0A7Z7LF17_9BACT</name>
<evidence type="ECO:0000313" key="1">
    <source>
        <dbReference type="EMBL" id="SSC12893.1"/>
    </source>
</evidence>
<reference evidence="1 2" key="1">
    <citation type="submission" date="2017-01" db="EMBL/GenBank/DDBJ databases">
        <authorList>
            <person name="Erauso G."/>
        </authorList>
    </citation>
    <scope>NUCLEOTIDE SEQUENCE [LARGE SCALE GENOMIC DNA]</scope>
    <source>
        <strain evidence="1">MESINF1</strain>
    </source>
</reference>
<accession>A0A7Z7LF17</accession>
<organism evidence="1 2">
    <name type="scientific">Mesotoga infera</name>
    <dbReference type="NCBI Taxonomy" id="1236046"/>
    <lineage>
        <taxon>Bacteria</taxon>
        <taxon>Thermotogati</taxon>
        <taxon>Thermotogota</taxon>
        <taxon>Thermotogae</taxon>
        <taxon>Kosmotogales</taxon>
        <taxon>Kosmotogaceae</taxon>
        <taxon>Mesotoga</taxon>
    </lineage>
</organism>
<keyword evidence="2" id="KW-1185">Reference proteome</keyword>
<proteinExistence type="predicted"/>
<gene>
    <name evidence="1" type="ORF">MESINF_1449</name>
</gene>
<dbReference type="KEGG" id="minf:MESINF_1449"/>
<dbReference type="EMBL" id="LS974202">
    <property type="protein sequence ID" value="SSC12893.1"/>
    <property type="molecule type" value="Genomic_DNA"/>
</dbReference>
<evidence type="ECO:0000313" key="2">
    <source>
        <dbReference type="Proteomes" id="UP000250796"/>
    </source>
</evidence>
<dbReference type="Proteomes" id="UP000250796">
    <property type="component" value="Chromosome MESINF"/>
</dbReference>